<dbReference type="AlphaFoldDB" id="A0A2T5IMJ4"/>
<dbReference type="Proteomes" id="UP000244223">
    <property type="component" value="Unassembled WGS sequence"/>
</dbReference>
<dbReference type="RefSeq" id="WP_107867169.1">
    <property type="nucleotide sequence ID" value="NZ_QAON01000055.1"/>
</dbReference>
<proteinExistence type="predicted"/>
<dbReference type="OrthoDB" id="6683797at2"/>
<accession>A0A2T5IMJ4</accession>
<dbReference type="EMBL" id="QAON01000055">
    <property type="protein sequence ID" value="PTQ85048.1"/>
    <property type="molecule type" value="Genomic_DNA"/>
</dbReference>
<keyword evidence="2" id="KW-1185">Reference proteome</keyword>
<reference evidence="1 2" key="1">
    <citation type="submission" date="2018-04" db="EMBL/GenBank/DDBJ databases">
        <title>Genomic Encyclopedia of Archaeal and Bacterial Type Strains, Phase II (KMG-II): from individual species to whole genera.</title>
        <authorList>
            <person name="Goeker M."/>
        </authorList>
    </citation>
    <scope>NUCLEOTIDE SEQUENCE [LARGE SCALE GENOMIC DNA]</scope>
    <source>
        <strain evidence="1 2">DSM 5822</strain>
    </source>
</reference>
<protein>
    <submittedName>
        <fullName evidence="1">Uncharacterized protein</fullName>
    </submittedName>
</protein>
<gene>
    <name evidence="1" type="ORF">C8N29_1553</name>
</gene>
<organism evidence="1 2">
    <name type="scientific">Agitococcus lubricus</name>
    <dbReference type="NCBI Taxonomy" id="1077255"/>
    <lineage>
        <taxon>Bacteria</taxon>
        <taxon>Pseudomonadati</taxon>
        <taxon>Pseudomonadota</taxon>
        <taxon>Gammaproteobacteria</taxon>
        <taxon>Moraxellales</taxon>
        <taxon>Moraxellaceae</taxon>
        <taxon>Agitococcus</taxon>
    </lineage>
</organism>
<comment type="caution">
    <text evidence="1">The sequence shown here is derived from an EMBL/GenBank/DDBJ whole genome shotgun (WGS) entry which is preliminary data.</text>
</comment>
<evidence type="ECO:0000313" key="2">
    <source>
        <dbReference type="Proteomes" id="UP000244223"/>
    </source>
</evidence>
<name>A0A2T5IMJ4_9GAMM</name>
<sequence length="292" mass="33156">MHKTDKITFNVNDLQRKHTGQKRCYDNIGLARLINSPTIQERVKKGDLIGFYGHWIRKKFGMQPKEGAIDPETGKAVIFNPAIRTTYLAADDKGNITHQTQFLDTPEGETTFNLHQNKVGGFSTALTAVPRGFTEIPTKFYGFDYVIEPNFSGNRGYTLRFDSVPDDPAVLERFDSIPDEGDIGELIHCFDSVEAEIIYQGQVMTDLYRGLQRDYVHVLDTVGAMQGQLSRFGHQAVKSSRSPIFIDEQKIARFDSANEFFIADLASLEIIDDDYVAKEKAKIDRTIRRYRS</sequence>
<evidence type="ECO:0000313" key="1">
    <source>
        <dbReference type="EMBL" id="PTQ85048.1"/>
    </source>
</evidence>